<dbReference type="EMBL" id="CP016793">
    <property type="protein sequence ID" value="ANZ39754.1"/>
    <property type="molecule type" value="Genomic_DNA"/>
</dbReference>
<dbReference type="STRING" id="1586287.BBK82_30645"/>
<dbReference type="SMART" id="SM00421">
    <property type="entry name" value="HTH_LUXR"/>
    <property type="match status" value="1"/>
</dbReference>
<dbReference type="Gene3D" id="1.10.10.10">
    <property type="entry name" value="Winged helix-like DNA-binding domain superfamily/Winged helix DNA-binding domain"/>
    <property type="match status" value="1"/>
</dbReference>
<protein>
    <recommendedName>
        <fullName evidence="2">HTH luxR-type domain-containing protein</fullName>
    </recommendedName>
</protein>
<dbReference type="InterPro" id="IPR016032">
    <property type="entry name" value="Sig_transdc_resp-reg_C-effctor"/>
</dbReference>
<name>A0A1B2HPV2_9PSEU</name>
<gene>
    <name evidence="3" type="ORF">BBK82_30645</name>
</gene>
<dbReference type="GO" id="GO:0003677">
    <property type="term" value="F:DNA binding"/>
    <property type="evidence" value="ECO:0007669"/>
    <property type="project" value="InterPro"/>
</dbReference>
<organism evidence="3 4">
    <name type="scientific">Lentzea guizhouensis</name>
    <dbReference type="NCBI Taxonomy" id="1586287"/>
    <lineage>
        <taxon>Bacteria</taxon>
        <taxon>Bacillati</taxon>
        <taxon>Actinomycetota</taxon>
        <taxon>Actinomycetes</taxon>
        <taxon>Pseudonocardiales</taxon>
        <taxon>Pseudonocardiaceae</taxon>
        <taxon>Lentzea</taxon>
    </lineage>
</organism>
<evidence type="ECO:0000259" key="2">
    <source>
        <dbReference type="SMART" id="SM00421"/>
    </source>
</evidence>
<evidence type="ECO:0000256" key="1">
    <source>
        <dbReference type="SAM" id="MobiDB-lite"/>
    </source>
</evidence>
<dbReference type="SUPFAM" id="SSF46894">
    <property type="entry name" value="C-terminal effector domain of the bipartite response regulators"/>
    <property type="match status" value="1"/>
</dbReference>
<dbReference type="AlphaFoldDB" id="A0A1B2HPV2"/>
<feature type="region of interest" description="Disordered" evidence="1">
    <location>
        <begin position="1"/>
        <end position="21"/>
    </location>
</feature>
<dbReference type="Proteomes" id="UP000093053">
    <property type="component" value="Chromosome"/>
</dbReference>
<dbReference type="InterPro" id="IPR036388">
    <property type="entry name" value="WH-like_DNA-bd_sf"/>
</dbReference>
<accession>A0A1B2HPV2</accession>
<sequence length="268" mass="28432">MGRVSGDPVEPTGAWDLTAAGPQRDDIEATLAEASALIKLAMDNHQAHRNGDAVERLPSLEARRRAMLGLAAKARLVLRCVAPPPGDGLDELIDAVSDLPCNGTRVHMLCSPKHLSGSMRNTLVEVADKGVHVRVAKCLVPHLVVADGGAALLGTRSRSTGTKMIVVRTSGVLLALQTFFFNIWSGAASLDDYVRLSDRSLGKMGSRVLNALSAGHTDNVAARELGMSVRTYRRHVADIMRELDAASRFEAGMRAAALGLLSPGQCAP</sequence>
<dbReference type="GO" id="GO:0006355">
    <property type="term" value="P:regulation of DNA-templated transcription"/>
    <property type="evidence" value="ECO:0007669"/>
    <property type="project" value="InterPro"/>
</dbReference>
<reference evidence="3 4" key="1">
    <citation type="submission" date="2016-07" db="EMBL/GenBank/DDBJ databases">
        <title>Complete genome sequence of the Lentzea guizhouensis DHS C013.</title>
        <authorList>
            <person name="Cao C."/>
        </authorList>
    </citation>
    <scope>NUCLEOTIDE SEQUENCE [LARGE SCALE GENOMIC DNA]</scope>
    <source>
        <strain evidence="3 4">DHS C013</strain>
    </source>
</reference>
<dbReference type="InterPro" id="IPR000792">
    <property type="entry name" value="Tscrpt_reg_LuxR_C"/>
</dbReference>
<proteinExistence type="predicted"/>
<evidence type="ECO:0000313" key="3">
    <source>
        <dbReference type="EMBL" id="ANZ39754.1"/>
    </source>
</evidence>
<keyword evidence="4" id="KW-1185">Reference proteome</keyword>
<dbReference type="KEGG" id="led:BBK82_30645"/>
<evidence type="ECO:0000313" key="4">
    <source>
        <dbReference type="Proteomes" id="UP000093053"/>
    </source>
</evidence>
<feature type="domain" description="HTH luxR-type" evidence="2">
    <location>
        <begin position="198"/>
        <end position="255"/>
    </location>
</feature>